<organism evidence="2 3">
    <name type="scientific">Rhodoferax mekongensis</name>
    <dbReference type="NCBI Taxonomy" id="3068341"/>
    <lineage>
        <taxon>Bacteria</taxon>
        <taxon>Pseudomonadati</taxon>
        <taxon>Pseudomonadota</taxon>
        <taxon>Betaproteobacteria</taxon>
        <taxon>Burkholderiales</taxon>
        <taxon>Comamonadaceae</taxon>
        <taxon>Rhodoferax</taxon>
    </lineage>
</organism>
<accession>A0ABZ0AVB3</accession>
<proteinExistence type="predicted"/>
<protein>
    <recommendedName>
        <fullName evidence="4">DUF4398 domain-containing protein</fullName>
    </recommendedName>
</protein>
<dbReference type="InterPro" id="IPR011990">
    <property type="entry name" value="TPR-like_helical_dom_sf"/>
</dbReference>
<name>A0ABZ0AVB3_9BURK</name>
<feature type="signal peptide" evidence="1">
    <location>
        <begin position="1"/>
        <end position="22"/>
    </location>
</feature>
<evidence type="ECO:0000313" key="2">
    <source>
        <dbReference type="EMBL" id="WNO03387.1"/>
    </source>
</evidence>
<dbReference type="RefSeq" id="WP_313866292.1">
    <property type="nucleotide sequence ID" value="NZ_CP132507.1"/>
</dbReference>
<gene>
    <name evidence="2" type="ORF">RAN89_10650</name>
</gene>
<keyword evidence="1" id="KW-0732">Signal</keyword>
<dbReference type="EMBL" id="CP132507">
    <property type="protein sequence ID" value="WNO03387.1"/>
    <property type="molecule type" value="Genomic_DNA"/>
</dbReference>
<dbReference type="PROSITE" id="PS51257">
    <property type="entry name" value="PROKAR_LIPOPROTEIN"/>
    <property type="match status" value="1"/>
</dbReference>
<dbReference type="Proteomes" id="UP001302257">
    <property type="component" value="Chromosome"/>
</dbReference>
<evidence type="ECO:0000256" key="1">
    <source>
        <dbReference type="SAM" id="SignalP"/>
    </source>
</evidence>
<evidence type="ECO:0000313" key="3">
    <source>
        <dbReference type="Proteomes" id="UP001302257"/>
    </source>
</evidence>
<sequence length="167" mass="17338">MTRSLSLKSIAAGLACSSILMACSIASDPIEGAGKALGAKNFSEAYSLAQTATQKAEKDYRGYFLLSQAAAQLGKKNEGLVALEKAIDAGLKDDQEIASNANLAPLRDMSAYTTLMKTKFPDRNAEPTVGSVLEPAAPAEAQSGVSITEENGKQVVRAGGVVISVDK</sequence>
<keyword evidence="3" id="KW-1185">Reference proteome</keyword>
<reference evidence="2 3" key="1">
    <citation type="submission" date="2023-08" db="EMBL/GenBank/DDBJ databases">
        <title>Rhodoferax potami sp. nov. and Rhodoferax mekongensis sp. nov., isolated from the Mekong River in Thailand.</title>
        <authorList>
            <person name="Kitikhun S."/>
            <person name="Charoenyingcharoen P."/>
            <person name="Siriarchawattana P."/>
            <person name="Likhitrattanapisal S."/>
            <person name="Nilsakha T."/>
            <person name="Chanpet A."/>
            <person name="Rattanawaree P."/>
            <person name="Ingsriswang S."/>
        </authorList>
    </citation>
    <scope>NUCLEOTIDE SEQUENCE [LARGE SCALE GENOMIC DNA]</scope>
    <source>
        <strain evidence="2 3">TBRC 17307</strain>
    </source>
</reference>
<feature type="chain" id="PRO_5046370131" description="DUF4398 domain-containing protein" evidence="1">
    <location>
        <begin position="23"/>
        <end position="167"/>
    </location>
</feature>
<dbReference type="SUPFAM" id="SSF48452">
    <property type="entry name" value="TPR-like"/>
    <property type="match status" value="1"/>
</dbReference>
<evidence type="ECO:0008006" key="4">
    <source>
        <dbReference type="Google" id="ProtNLM"/>
    </source>
</evidence>